<dbReference type="OrthoDB" id="262529at2759"/>
<dbReference type="GO" id="GO:0006310">
    <property type="term" value="P:DNA recombination"/>
    <property type="evidence" value="ECO:0007669"/>
    <property type="project" value="UniProtKB-KW"/>
</dbReference>
<dbReference type="GeneID" id="39981064"/>
<dbReference type="PANTHER" id="PTHR23240:SF8">
    <property type="entry name" value="PROTEIN ARTEMIS"/>
    <property type="match status" value="1"/>
</dbReference>
<keyword evidence="4" id="KW-0255">Endonuclease</keyword>
<feature type="compositionally biased region" description="Basic and acidic residues" evidence="13">
    <location>
        <begin position="280"/>
        <end position="291"/>
    </location>
</feature>
<evidence type="ECO:0000256" key="13">
    <source>
        <dbReference type="SAM" id="MobiDB-lite"/>
    </source>
</evidence>
<accession>A0A1X0P9Y1</accession>
<evidence type="ECO:0000256" key="3">
    <source>
        <dbReference type="ARBA" id="ARBA00022722"/>
    </source>
</evidence>
<dbReference type="GO" id="GO:0005634">
    <property type="term" value="C:nucleus"/>
    <property type="evidence" value="ECO:0007669"/>
    <property type="project" value="UniProtKB-SubCell"/>
</dbReference>
<dbReference type="STRING" id="67003.A0A1X0P9Y1"/>
<feature type="domain" description="DNA repair metallo-beta-lactamase" evidence="14">
    <location>
        <begin position="492"/>
        <end position="552"/>
    </location>
</feature>
<comment type="similarity">
    <text evidence="2">Belongs to the DNA repair metallo-beta-lactamase (DRMBL) family.</text>
</comment>
<dbReference type="PANTHER" id="PTHR23240">
    <property type="entry name" value="DNA CROSS-LINK REPAIR PROTEIN PSO2/SNM1-RELATED"/>
    <property type="match status" value="1"/>
</dbReference>
<dbReference type="GO" id="GO:0003684">
    <property type="term" value="F:damaged DNA binding"/>
    <property type="evidence" value="ECO:0007669"/>
    <property type="project" value="TreeGrafter"/>
</dbReference>
<sequence>MRDNGETQALSKEGPIVEYMRSREIYRSGSIAILVDAFRHIRTYIKSCSGIKENDNNNNDNNETNDCMKTMNGFRVLFFLSHFHSDHYNGITNSWRHGIIYASRSTANILCWKLGVEESYVRRMEFFVEYVFSLTNGELLYEYTENDRSMNCSHDYFSVRLIPANHCPGAVMFLFYSPIFGTILHTGDFRFNGGHSNSLYSTLSRPQWEFNMADDPVLKCITGNVNTLYLDNTYCDPRFEFPTHTEVLREVNQTLLHVFSERALALQRDNNNNNHHHHRNGDCKSEKDKDEKRGKKVSVAVLIGTYFIGKERIALSIQETFLPFPNRNEEEEEEEQQVKFIPTYVSPEKYRSLQELDYYPNRFIPFSQSNGDISSGFNKHEVQLPENILGSSSPSAASSSSLSSRVVRSLFPVDSLGLAEESCEETRYFLTPILIPLSSLDFPSLSAVCGKQVKRQRSDITTAVNGIEDSDKRLVSYQEMLPLWDNEMLDLKQFDGVLCVIPTGWTKKIKKYQMNSYITLLHVPYSEHSSFSELLDFVQFINPERIVPTVSPELFKRHEVLFAEKAPRLRQQYSNTQPLSRFFSSKSIHKVEEALRITTECTKIISSQLQKQRNPFAPTNTLAETNTINEEENSCNLEFRSVSTDIMVNKREGDKYSSSQSLVKHELYSTIIEETNISTYDEEVNSVNERKELKSSLNDQKAVKAQSTLLSWSSSSVDVDNDDCVCVGINPSIIDISDSSD</sequence>
<evidence type="ECO:0000256" key="2">
    <source>
        <dbReference type="ARBA" id="ARBA00010304"/>
    </source>
</evidence>
<dbReference type="CDD" id="cd16273">
    <property type="entry name" value="SNM1A-1C-like_MBL-fold"/>
    <property type="match status" value="1"/>
</dbReference>
<evidence type="ECO:0000256" key="10">
    <source>
        <dbReference type="ARBA" id="ARBA00023242"/>
    </source>
</evidence>
<evidence type="ECO:0000256" key="11">
    <source>
        <dbReference type="ARBA" id="ARBA00039759"/>
    </source>
</evidence>
<dbReference type="EMBL" id="NBCO01000001">
    <property type="protein sequence ID" value="ORC93726.1"/>
    <property type="molecule type" value="Genomic_DNA"/>
</dbReference>
<keyword evidence="16" id="KW-1185">Reference proteome</keyword>
<evidence type="ECO:0000313" key="15">
    <source>
        <dbReference type="EMBL" id="ORC93726.1"/>
    </source>
</evidence>
<dbReference type="GO" id="GO:0036297">
    <property type="term" value="P:interstrand cross-link repair"/>
    <property type="evidence" value="ECO:0007669"/>
    <property type="project" value="TreeGrafter"/>
</dbReference>
<dbReference type="GO" id="GO:0004519">
    <property type="term" value="F:endonuclease activity"/>
    <property type="evidence" value="ECO:0007669"/>
    <property type="project" value="UniProtKB-KW"/>
</dbReference>
<organism evidence="15 16">
    <name type="scientific">Trypanosoma theileri</name>
    <dbReference type="NCBI Taxonomy" id="67003"/>
    <lineage>
        <taxon>Eukaryota</taxon>
        <taxon>Discoba</taxon>
        <taxon>Euglenozoa</taxon>
        <taxon>Kinetoplastea</taxon>
        <taxon>Metakinetoplastina</taxon>
        <taxon>Trypanosomatida</taxon>
        <taxon>Trypanosomatidae</taxon>
        <taxon>Trypanosoma</taxon>
    </lineage>
</organism>
<dbReference type="AlphaFoldDB" id="A0A1X0P9Y1"/>
<evidence type="ECO:0000256" key="4">
    <source>
        <dbReference type="ARBA" id="ARBA00022759"/>
    </source>
</evidence>
<keyword evidence="9" id="KW-0234">DNA repair</keyword>
<evidence type="ECO:0000256" key="6">
    <source>
        <dbReference type="ARBA" id="ARBA00022801"/>
    </source>
</evidence>
<keyword evidence="3" id="KW-0540">Nuclease</keyword>
<proteinExistence type="inferred from homology"/>
<dbReference type="GO" id="GO:0006303">
    <property type="term" value="P:double-strand break repair via nonhomologous end joining"/>
    <property type="evidence" value="ECO:0007669"/>
    <property type="project" value="TreeGrafter"/>
</dbReference>
<comment type="subcellular location">
    <subcellularLocation>
        <location evidence="1">Nucleus</location>
    </subcellularLocation>
</comment>
<gene>
    <name evidence="15" type="ORF">TM35_000016030</name>
</gene>
<dbReference type="InterPro" id="IPR036866">
    <property type="entry name" value="RibonucZ/Hydroxyglut_hydro"/>
</dbReference>
<reference evidence="15 16" key="1">
    <citation type="submission" date="2017-03" db="EMBL/GenBank/DDBJ databases">
        <title>An alternative strategy for trypanosome survival in the mammalian bloodstream revealed through genome and transcriptome analysis of the ubiquitous bovine parasite Trypanosoma (Megatrypanum) theileri.</title>
        <authorList>
            <person name="Kelly S."/>
            <person name="Ivens A."/>
            <person name="Mott A."/>
            <person name="O'Neill E."/>
            <person name="Emms D."/>
            <person name="Macleod O."/>
            <person name="Voorheis P."/>
            <person name="Matthews J."/>
            <person name="Matthews K."/>
            <person name="Carrington M."/>
        </authorList>
    </citation>
    <scope>NUCLEOTIDE SEQUENCE [LARGE SCALE GENOMIC DNA]</scope>
    <source>
        <strain evidence="15">Edinburgh</strain>
    </source>
</reference>
<dbReference type="Proteomes" id="UP000192257">
    <property type="component" value="Unassembled WGS sequence"/>
</dbReference>
<evidence type="ECO:0000256" key="8">
    <source>
        <dbReference type="ARBA" id="ARBA00023172"/>
    </source>
</evidence>
<evidence type="ECO:0000256" key="5">
    <source>
        <dbReference type="ARBA" id="ARBA00022763"/>
    </source>
</evidence>
<dbReference type="GO" id="GO:0035312">
    <property type="term" value="F:5'-3' DNA exonuclease activity"/>
    <property type="evidence" value="ECO:0007669"/>
    <property type="project" value="TreeGrafter"/>
</dbReference>
<evidence type="ECO:0000256" key="12">
    <source>
        <dbReference type="ARBA" id="ARBA00042677"/>
    </source>
</evidence>
<comment type="caution">
    <text evidence="15">The sequence shown here is derived from an EMBL/GenBank/DDBJ whole genome shotgun (WGS) entry which is preliminary data.</text>
</comment>
<protein>
    <recommendedName>
        <fullName evidence="11">Protein artemis</fullName>
    </recommendedName>
    <alternativeName>
        <fullName evidence="12">DNA cross-link repair 1C protein</fullName>
    </alternativeName>
</protein>
<dbReference type="Pfam" id="PF07522">
    <property type="entry name" value="DRMBL"/>
    <property type="match status" value="1"/>
</dbReference>
<keyword evidence="7" id="KW-0269">Exonuclease</keyword>
<keyword evidence="5" id="KW-0227">DNA damage</keyword>
<keyword evidence="6" id="KW-0378">Hydrolase</keyword>
<keyword evidence="8" id="KW-0233">DNA recombination</keyword>
<dbReference type="SUPFAM" id="SSF56281">
    <property type="entry name" value="Metallo-hydrolase/oxidoreductase"/>
    <property type="match status" value="1"/>
</dbReference>
<name>A0A1X0P9Y1_9TRYP</name>
<feature type="region of interest" description="Disordered" evidence="13">
    <location>
        <begin position="267"/>
        <end position="291"/>
    </location>
</feature>
<evidence type="ECO:0000256" key="9">
    <source>
        <dbReference type="ARBA" id="ARBA00023204"/>
    </source>
</evidence>
<evidence type="ECO:0000313" key="16">
    <source>
        <dbReference type="Proteomes" id="UP000192257"/>
    </source>
</evidence>
<evidence type="ECO:0000256" key="7">
    <source>
        <dbReference type="ARBA" id="ARBA00022839"/>
    </source>
</evidence>
<dbReference type="Gene3D" id="3.40.50.12650">
    <property type="match status" value="2"/>
</dbReference>
<dbReference type="InterPro" id="IPR011084">
    <property type="entry name" value="DRMBL"/>
</dbReference>
<keyword evidence="10" id="KW-0539">Nucleus</keyword>
<dbReference type="RefSeq" id="XP_028887792.1">
    <property type="nucleotide sequence ID" value="XM_029021284.1"/>
</dbReference>
<dbReference type="VEuPathDB" id="TriTrypDB:TM35_000016030"/>
<evidence type="ECO:0000256" key="1">
    <source>
        <dbReference type="ARBA" id="ARBA00004123"/>
    </source>
</evidence>
<evidence type="ECO:0000259" key="14">
    <source>
        <dbReference type="Pfam" id="PF07522"/>
    </source>
</evidence>
<dbReference type="Gene3D" id="3.60.15.10">
    <property type="entry name" value="Ribonuclease Z/Hydroxyacylglutathione hydrolase-like"/>
    <property type="match status" value="1"/>
</dbReference>